<evidence type="ECO:0000313" key="1">
    <source>
        <dbReference type="EMBL" id="KHS38522.1"/>
    </source>
</evidence>
<evidence type="ECO:0000313" key="2">
    <source>
        <dbReference type="Proteomes" id="UP000031180"/>
    </source>
</evidence>
<organism evidence="1 2">
    <name type="scientific">Xanthomonas campestris pv. phaseoli</name>
    <dbReference type="NCBI Taxonomy" id="317013"/>
    <lineage>
        <taxon>Bacteria</taxon>
        <taxon>Pseudomonadati</taxon>
        <taxon>Pseudomonadota</taxon>
        <taxon>Gammaproteobacteria</taxon>
        <taxon>Lysobacterales</taxon>
        <taxon>Lysobacteraceae</taxon>
        <taxon>Xanthomonas</taxon>
    </lineage>
</organism>
<gene>
    <name evidence="1" type="ORF">RN20_07440</name>
</gene>
<reference evidence="2" key="1">
    <citation type="submission" date="2015-04" db="EMBL/GenBank/DDBJ databases">
        <title>Genome sequencing of pathogens of bean.</title>
        <authorList>
            <person name="Harrison J.W."/>
            <person name="Aritua V."/>
            <person name="Sapp M."/>
            <person name="Smith J."/>
            <person name="Studholme D.J."/>
        </authorList>
    </citation>
    <scope>NUCLEOTIDE SEQUENCE [LARGE SCALE GENOMIC DNA]</scope>
    <source>
        <strain evidence="2">NCPPB 1138</strain>
    </source>
</reference>
<dbReference type="EMBL" id="JWTI02000094">
    <property type="protein sequence ID" value="KHS38522.1"/>
    <property type="molecule type" value="Genomic_DNA"/>
</dbReference>
<protein>
    <recommendedName>
        <fullName evidence="3">Secreted protein</fullName>
    </recommendedName>
</protein>
<sequence length="88" mass="9060">MVLRRIGTARSARSAKLVRIRSVAGASAHWSVRASTSQPRAAPIGLAVRADALSTALGEVAGCALQVGRAAARCIASIVFMSLQGWTA</sequence>
<name>A0AB34QNT3_XANCH</name>
<dbReference type="Proteomes" id="UP000031180">
    <property type="component" value="Unassembled WGS sequence"/>
</dbReference>
<evidence type="ECO:0008006" key="3">
    <source>
        <dbReference type="Google" id="ProtNLM"/>
    </source>
</evidence>
<comment type="caution">
    <text evidence="1">The sequence shown here is derived from an EMBL/GenBank/DDBJ whole genome shotgun (WGS) entry which is preliminary data.</text>
</comment>
<accession>A0AB34QNT3</accession>
<proteinExistence type="predicted"/>
<dbReference type="AlphaFoldDB" id="A0AB34QNT3"/>